<dbReference type="AlphaFoldDB" id="A0AAX2JDX3"/>
<gene>
    <name evidence="1" type="ORF">NCTC12112_02137</name>
</gene>
<evidence type="ECO:0008006" key="3">
    <source>
        <dbReference type="Google" id="ProtNLM"/>
    </source>
</evidence>
<dbReference type="KEGG" id="ful:C4N20_01300"/>
<evidence type="ECO:0000313" key="1">
    <source>
        <dbReference type="EMBL" id="SQJ06907.1"/>
    </source>
</evidence>
<reference evidence="1 2" key="1">
    <citation type="submission" date="2018-06" db="EMBL/GenBank/DDBJ databases">
        <authorList>
            <consortium name="Pathogen Informatics"/>
            <person name="Doyle S."/>
        </authorList>
    </citation>
    <scope>NUCLEOTIDE SEQUENCE [LARGE SCALE GENOMIC DNA]</scope>
    <source>
        <strain evidence="1 2">NCTC12112</strain>
    </source>
</reference>
<dbReference type="GeneID" id="78453425"/>
<dbReference type="EMBL" id="LS483487">
    <property type="protein sequence ID" value="SQJ06907.1"/>
    <property type="molecule type" value="Genomic_DNA"/>
</dbReference>
<dbReference type="Proteomes" id="UP000249008">
    <property type="component" value="Chromosome 1"/>
</dbReference>
<organism evidence="1 2">
    <name type="scientific">Fusobacterium ulcerans</name>
    <dbReference type="NCBI Taxonomy" id="861"/>
    <lineage>
        <taxon>Bacteria</taxon>
        <taxon>Fusobacteriati</taxon>
        <taxon>Fusobacteriota</taxon>
        <taxon>Fusobacteriia</taxon>
        <taxon>Fusobacteriales</taxon>
        <taxon>Fusobacteriaceae</taxon>
        <taxon>Fusobacterium</taxon>
    </lineage>
</organism>
<evidence type="ECO:0000313" key="2">
    <source>
        <dbReference type="Proteomes" id="UP000249008"/>
    </source>
</evidence>
<accession>A0AAX2JDX3</accession>
<dbReference type="RefSeq" id="WP_005981679.1">
    <property type="nucleotide sequence ID" value="NZ_CABKNW010000005.1"/>
</dbReference>
<protein>
    <recommendedName>
        <fullName evidence="3">Capsular biosynthesis protein</fullName>
    </recommendedName>
</protein>
<name>A0AAX2JDX3_9FUSO</name>
<sequence length="379" mass="44889">MKKKIIVVGLLPLNEAYKKRLFMYEFEKNKIEYEYWSLYYIFYKNEPVIYNRIIQKNEKIFKTKIELLNEIDKISIDSIFVKEGGIEKEIIDFYLKVFQKKIKIIFLKWGCTPQIDGKDLLKKRLKKLLNIKKVILHIRFLLKCQKLNWLSKYNEKNIKILYAGIKFKDGILKNKKIEKIAVMSEDLENYLKINDIEKEENQIVFLDQDLPNHPDFDILGEKKINSKKYYKQLNNFFDYIEKIFSAKIIIAAHPKSNYSLETFNGRKIVKNQTATEIKKSKLILASYSTTIGLGTIENKAIILIENNDFSEFMKSKVKKIAEVLDIIIINMDVFAYKNIPKLRINKEKYQKYYNEYLGDGINLKSAKDSILQFINGDKL</sequence>
<proteinExistence type="predicted"/>